<feature type="transmembrane region" description="Helical" evidence="5">
    <location>
        <begin position="66"/>
        <end position="86"/>
    </location>
</feature>
<reference evidence="6" key="2">
    <citation type="submission" date="2020-09" db="EMBL/GenBank/DDBJ databases">
        <authorList>
            <person name="Sun Q."/>
            <person name="Kim S."/>
        </authorList>
    </citation>
    <scope>NUCLEOTIDE SEQUENCE</scope>
    <source>
        <strain evidence="6">KCTC 12113</strain>
    </source>
</reference>
<comment type="caution">
    <text evidence="6">The sequence shown here is derived from an EMBL/GenBank/DDBJ whole genome shotgun (WGS) entry which is preliminary data.</text>
</comment>
<evidence type="ECO:0000313" key="7">
    <source>
        <dbReference type="Proteomes" id="UP000634668"/>
    </source>
</evidence>
<feature type="transmembrane region" description="Helical" evidence="5">
    <location>
        <begin position="98"/>
        <end position="122"/>
    </location>
</feature>
<dbReference type="InterPro" id="IPR003825">
    <property type="entry name" value="Colicin-V_CvpA"/>
</dbReference>
<evidence type="ECO:0000256" key="1">
    <source>
        <dbReference type="ARBA" id="ARBA00004141"/>
    </source>
</evidence>
<dbReference type="PANTHER" id="PTHR37306">
    <property type="entry name" value="COLICIN V PRODUCTION PROTEIN"/>
    <property type="match status" value="1"/>
</dbReference>
<evidence type="ECO:0000256" key="3">
    <source>
        <dbReference type="ARBA" id="ARBA00022989"/>
    </source>
</evidence>
<evidence type="ECO:0000256" key="5">
    <source>
        <dbReference type="SAM" id="Phobius"/>
    </source>
</evidence>
<keyword evidence="3 5" id="KW-1133">Transmembrane helix</keyword>
<feature type="transmembrane region" description="Helical" evidence="5">
    <location>
        <begin position="24"/>
        <end position="46"/>
    </location>
</feature>
<reference evidence="6" key="1">
    <citation type="journal article" date="2014" name="Int. J. Syst. Evol. Microbiol.">
        <title>Complete genome sequence of Corynebacterium casei LMG S-19264T (=DSM 44701T), isolated from a smear-ripened cheese.</title>
        <authorList>
            <consortium name="US DOE Joint Genome Institute (JGI-PGF)"/>
            <person name="Walter F."/>
            <person name="Albersmeier A."/>
            <person name="Kalinowski J."/>
            <person name="Ruckert C."/>
        </authorList>
    </citation>
    <scope>NUCLEOTIDE SEQUENCE</scope>
    <source>
        <strain evidence="6">KCTC 12113</strain>
    </source>
</reference>
<keyword evidence="2 5" id="KW-0812">Transmembrane</keyword>
<accession>A0A918IP97</accession>
<dbReference type="EMBL" id="BMWP01000003">
    <property type="protein sequence ID" value="GGW25071.1"/>
    <property type="molecule type" value="Genomic_DNA"/>
</dbReference>
<dbReference type="Proteomes" id="UP000634668">
    <property type="component" value="Unassembled WGS sequence"/>
</dbReference>
<proteinExistence type="predicted"/>
<name>A0A918IP97_9FLAO</name>
<evidence type="ECO:0000256" key="2">
    <source>
        <dbReference type="ARBA" id="ARBA00022692"/>
    </source>
</evidence>
<dbReference type="RefSeq" id="WP_026811923.1">
    <property type="nucleotide sequence ID" value="NZ_BMWP01000003.1"/>
</dbReference>
<sequence length="178" mass="19616">MGILDIILGLLLIYGLYKGIKNGLLVELASLIAVIAGLYGAIHFSYIVGEYLSKNMEWDEQYMNTIAFALTFILIVILVVVIGKILTKIIDFAMLGLLNKLAGAVFGTLKVAVILGAFLVFFDKGNSQLGVIKPDYMEESKLYAPVKEIGDFVFSSVLKETQFLDGDEKEQEGSFLDF</sequence>
<keyword evidence="7" id="KW-1185">Reference proteome</keyword>
<dbReference type="AlphaFoldDB" id="A0A918IP97"/>
<evidence type="ECO:0008006" key="8">
    <source>
        <dbReference type="Google" id="ProtNLM"/>
    </source>
</evidence>
<gene>
    <name evidence="6" type="ORF">GCM10007383_07410</name>
</gene>
<dbReference type="Pfam" id="PF02674">
    <property type="entry name" value="Colicin_V"/>
    <property type="match status" value="1"/>
</dbReference>
<dbReference type="PANTHER" id="PTHR37306:SF1">
    <property type="entry name" value="COLICIN V PRODUCTION PROTEIN"/>
    <property type="match status" value="1"/>
</dbReference>
<comment type="subcellular location">
    <subcellularLocation>
        <location evidence="1">Membrane</location>
        <topology evidence="1">Multi-pass membrane protein</topology>
    </subcellularLocation>
</comment>
<dbReference type="GO" id="GO:0009403">
    <property type="term" value="P:toxin biosynthetic process"/>
    <property type="evidence" value="ECO:0007669"/>
    <property type="project" value="InterPro"/>
</dbReference>
<dbReference type="GO" id="GO:0016020">
    <property type="term" value="C:membrane"/>
    <property type="evidence" value="ECO:0007669"/>
    <property type="project" value="UniProtKB-SubCell"/>
</dbReference>
<keyword evidence="4 5" id="KW-0472">Membrane</keyword>
<organism evidence="6 7">
    <name type="scientific">Arenibacter certesii</name>
    <dbReference type="NCBI Taxonomy" id="228955"/>
    <lineage>
        <taxon>Bacteria</taxon>
        <taxon>Pseudomonadati</taxon>
        <taxon>Bacteroidota</taxon>
        <taxon>Flavobacteriia</taxon>
        <taxon>Flavobacteriales</taxon>
        <taxon>Flavobacteriaceae</taxon>
        <taxon>Arenibacter</taxon>
    </lineage>
</organism>
<evidence type="ECO:0000313" key="6">
    <source>
        <dbReference type="EMBL" id="GGW25071.1"/>
    </source>
</evidence>
<protein>
    <recommendedName>
        <fullName evidence="8">CvpA family protein</fullName>
    </recommendedName>
</protein>
<evidence type="ECO:0000256" key="4">
    <source>
        <dbReference type="ARBA" id="ARBA00023136"/>
    </source>
</evidence>